<dbReference type="InterPro" id="IPR036388">
    <property type="entry name" value="WH-like_DNA-bd_sf"/>
</dbReference>
<keyword evidence="4" id="KW-0132">Cell division</keyword>
<feature type="transmembrane region" description="Helical" evidence="16">
    <location>
        <begin position="108"/>
        <end position="128"/>
    </location>
</feature>
<protein>
    <submittedName>
        <fullName evidence="18">DNA segregation ATPase, FtsK/SpoIIIE family</fullName>
    </submittedName>
</protein>
<feature type="binding site" evidence="14">
    <location>
        <begin position="492"/>
        <end position="499"/>
    </location>
    <ligand>
        <name>ATP</name>
        <dbReference type="ChEBI" id="CHEBI:30616"/>
    </ligand>
</feature>
<evidence type="ECO:0000256" key="16">
    <source>
        <dbReference type="SAM" id="Phobius"/>
    </source>
</evidence>
<keyword evidence="10" id="KW-0238">DNA-binding</keyword>
<dbReference type="RefSeq" id="WP_041975342.1">
    <property type="nucleotide sequence ID" value="NZ_CBXV010000004.1"/>
</dbReference>
<reference evidence="18 19" key="1">
    <citation type="submission" date="2013-12" db="EMBL/GenBank/DDBJ databases">
        <authorList>
            <person name="Stott M."/>
        </authorList>
    </citation>
    <scope>NUCLEOTIDE SEQUENCE [LARGE SCALE GENOMIC DNA]</scope>
    <source>
        <strain evidence="18 19">K22</strain>
    </source>
</reference>
<evidence type="ECO:0000256" key="1">
    <source>
        <dbReference type="ARBA" id="ARBA00004651"/>
    </source>
</evidence>
<dbReference type="GO" id="GO:0005886">
    <property type="term" value="C:plasma membrane"/>
    <property type="evidence" value="ECO:0007669"/>
    <property type="project" value="UniProtKB-SubCell"/>
</dbReference>
<dbReference type="GO" id="GO:0003677">
    <property type="term" value="F:DNA binding"/>
    <property type="evidence" value="ECO:0007669"/>
    <property type="project" value="UniProtKB-KW"/>
</dbReference>
<dbReference type="Pfam" id="PF01580">
    <property type="entry name" value="FtsK_SpoIIIE"/>
    <property type="match status" value="1"/>
</dbReference>
<keyword evidence="12" id="KW-0131">Cell cycle</keyword>
<evidence type="ECO:0000259" key="17">
    <source>
        <dbReference type="PROSITE" id="PS50901"/>
    </source>
</evidence>
<dbReference type="SUPFAM" id="SSF46785">
    <property type="entry name" value="Winged helix' DNA-binding domain"/>
    <property type="match status" value="1"/>
</dbReference>
<feature type="compositionally biased region" description="Basic and acidic residues" evidence="15">
    <location>
        <begin position="221"/>
        <end position="237"/>
    </location>
</feature>
<dbReference type="PANTHER" id="PTHR22683">
    <property type="entry name" value="SPORULATION PROTEIN RELATED"/>
    <property type="match status" value="1"/>
</dbReference>
<dbReference type="CDD" id="cd01127">
    <property type="entry name" value="TrwB_TraG_TraD_VirD4"/>
    <property type="match status" value="1"/>
</dbReference>
<evidence type="ECO:0000256" key="4">
    <source>
        <dbReference type="ARBA" id="ARBA00022618"/>
    </source>
</evidence>
<keyword evidence="7" id="KW-0159">Chromosome partition</keyword>
<dbReference type="InterPro" id="IPR002543">
    <property type="entry name" value="FtsK_dom"/>
</dbReference>
<dbReference type="Pfam" id="PF17854">
    <property type="entry name" value="FtsK_alpha"/>
    <property type="match status" value="1"/>
</dbReference>
<dbReference type="Gene3D" id="1.10.10.10">
    <property type="entry name" value="Winged helix-like DNA-binding domain superfamily/Winged helix DNA-binding domain"/>
    <property type="match status" value="1"/>
</dbReference>
<feature type="transmembrane region" description="Helical" evidence="16">
    <location>
        <begin position="148"/>
        <end position="179"/>
    </location>
</feature>
<feature type="region of interest" description="Disordered" evidence="15">
    <location>
        <begin position="221"/>
        <end position="240"/>
    </location>
</feature>
<evidence type="ECO:0000256" key="8">
    <source>
        <dbReference type="ARBA" id="ARBA00022840"/>
    </source>
</evidence>
<keyword evidence="11 16" id="KW-0472">Membrane</keyword>
<organism evidence="18 19">
    <name type="scientific">Pyrinomonas methylaliphatogenes</name>
    <dbReference type="NCBI Taxonomy" id="454194"/>
    <lineage>
        <taxon>Bacteria</taxon>
        <taxon>Pseudomonadati</taxon>
        <taxon>Acidobacteriota</taxon>
        <taxon>Blastocatellia</taxon>
        <taxon>Blastocatellales</taxon>
        <taxon>Pyrinomonadaceae</taxon>
        <taxon>Pyrinomonas</taxon>
    </lineage>
</organism>
<dbReference type="InterPro" id="IPR003593">
    <property type="entry name" value="AAA+_ATPase"/>
</dbReference>
<dbReference type="PANTHER" id="PTHR22683:SF41">
    <property type="entry name" value="DNA TRANSLOCASE FTSK"/>
    <property type="match status" value="1"/>
</dbReference>
<evidence type="ECO:0000256" key="10">
    <source>
        <dbReference type="ARBA" id="ARBA00023125"/>
    </source>
</evidence>
<dbReference type="EMBL" id="CBXV010000004">
    <property type="protein sequence ID" value="CDM65359.1"/>
    <property type="molecule type" value="Genomic_DNA"/>
</dbReference>
<dbReference type="OrthoDB" id="9807790at2"/>
<dbReference type="Proteomes" id="UP000031518">
    <property type="component" value="Unassembled WGS sequence"/>
</dbReference>
<dbReference type="InterPro" id="IPR041027">
    <property type="entry name" value="FtsK_alpha"/>
</dbReference>
<evidence type="ECO:0000256" key="15">
    <source>
        <dbReference type="SAM" id="MobiDB-lite"/>
    </source>
</evidence>
<dbReference type="SMART" id="SM00843">
    <property type="entry name" value="Ftsk_gamma"/>
    <property type="match status" value="1"/>
</dbReference>
<dbReference type="GO" id="GO:0005524">
    <property type="term" value="F:ATP binding"/>
    <property type="evidence" value="ECO:0007669"/>
    <property type="project" value="UniProtKB-UniRule"/>
</dbReference>
<dbReference type="AlphaFoldDB" id="A0A0B6WYH6"/>
<dbReference type="InterPro" id="IPR050206">
    <property type="entry name" value="FtsK/SpoIIIE/SftA"/>
</dbReference>
<sequence>MATAKTNAQRETSRNTRRNEILAIALFASSLLLLLCLLSFNPNDPSWNTASNQNLHNLVGAVGAHLSAAFLQTFGLIAYAFPPLLFFIGWRRFRTRELEAPLTRTCGLALLLLSCAALLSLAVTTPIFDRSVEPGGFIGRAIAQLFAAGLNAVGASVLLTALAAVGVLLATNFSFALFYEKIAQLLRERLAFFTRAAERIRHWREERHRRALERAEARRQARAAREKERRLKGRERSQTAAERVAEFMRATTPQPMETNDAPSIEPAIMPSFAASNASRADLRASASPETATERAVTTEDQARAEIEDMLRTAAVVRTEINEEPREEGSSKLPAQRPIDDYEFPDIEFLNSPPPRYEQKDEELLEIAHRLAEKCREFNVTGQIKHICPGPVVTTYEFKPDPGVKYSRVTSLVDDLCLALHAESIRIDRLPGKPHVGIEVPNPQRETIFLREVIESRPFRESPSKLTIALGKTIDGMNYVTDLTKMPHLLIAGATGTGKSVCLNSIVVSILYKARPDEVKFIMIDPKRLELGLYADIPHLATPIITDPKRAANALKWAVSQMEQRYKELARWGVRNIDGYNLEVERRNDVLDFDENGEPHKPLPYIVIIIDELADLMMVSGHEVEEAITRLAQMARAVGIHLVIATQRPSVDVITGLIKANFPSRISFRVSSKVDSRTILDTNGAEQLLGRGDMLFLPPGTSRLVRVHGAYVDETEINRIVAHIKNQGTPVYDETITQSDDEAEGEDGVAGFQDELFEDALRICVEMKRASTSVLQRRLRIGYGRAAAILDAMERQGYIGPADGARPRPVLSRAYETVAHWDRLREEGG</sequence>
<accession>A0A0B6WYH6</accession>
<keyword evidence="19" id="KW-1185">Reference proteome</keyword>
<dbReference type="Gene3D" id="3.30.980.40">
    <property type="match status" value="1"/>
</dbReference>
<evidence type="ECO:0000313" key="19">
    <source>
        <dbReference type="Proteomes" id="UP000031518"/>
    </source>
</evidence>
<evidence type="ECO:0000256" key="7">
    <source>
        <dbReference type="ARBA" id="ARBA00022829"/>
    </source>
</evidence>
<evidence type="ECO:0000256" key="11">
    <source>
        <dbReference type="ARBA" id="ARBA00023136"/>
    </source>
</evidence>
<keyword evidence="3" id="KW-1003">Cell membrane</keyword>
<evidence type="ECO:0000313" key="18">
    <source>
        <dbReference type="EMBL" id="CDM65359.1"/>
    </source>
</evidence>
<dbReference type="SUPFAM" id="SSF52540">
    <property type="entry name" value="P-loop containing nucleoside triphosphate hydrolases"/>
    <property type="match status" value="1"/>
</dbReference>
<dbReference type="InterPro" id="IPR036390">
    <property type="entry name" value="WH_DNA-bd_sf"/>
</dbReference>
<keyword evidence="9 16" id="KW-1133">Transmembrane helix</keyword>
<evidence type="ECO:0000256" key="9">
    <source>
        <dbReference type="ARBA" id="ARBA00022989"/>
    </source>
</evidence>
<evidence type="ECO:0000256" key="13">
    <source>
        <dbReference type="ARBA" id="ARBA00025923"/>
    </source>
</evidence>
<feature type="transmembrane region" description="Helical" evidence="16">
    <location>
        <begin position="60"/>
        <end position="87"/>
    </location>
</feature>
<name>A0A0B6WYH6_9BACT</name>
<evidence type="ECO:0000256" key="14">
    <source>
        <dbReference type="PROSITE-ProRule" id="PRU00289"/>
    </source>
</evidence>
<dbReference type="PROSITE" id="PS50901">
    <property type="entry name" value="FTSK"/>
    <property type="match status" value="1"/>
</dbReference>
<comment type="subunit">
    <text evidence="13">Homohexamer. Forms a ring that surrounds DNA.</text>
</comment>
<keyword evidence="5 16" id="KW-0812">Transmembrane</keyword>
<evidence type="ECO:0000256" key="12">
    <source>
        <dbReference type="ARBA" id="ARBA00023306"/>
    </source>
</evidence>
<keyword evidence="6 14" id="KW-0547">Nucleotide-binding</keyword>
<feature type="domain" description="FtsK" evidence="17">
    <location>
        <begin position="473"/>
        <end position="676"/>
    </location>
</feature>
<dbReference type="InterPro" id="IPR018541">
    <property type="entry name" value="Ftsk_gamma"/>
</dbReference>
<evidence type="ECO:0000256" key="3">
    <source>
        <dbReference type="ARBA" id="ARBA00022475"/>
    </source>
</evidence>
<dbReference type="InterPro" id="IPR025199">
    <property type="entry name" value="FtsK_4TM"/>
</dbReference>
<gene>
    <name evidence="18" type="ORF">PYK22_01357</name>
</gene>
<keyword evidence="8 14" id="KW-0067">ATP-binding</keyword>
<dbReference type="STRING" id="454194.PYK22_01357"/>
<evidence type="ECO:0000256" key="5">
    <source>
        <dbReference type="ARBA" id="ARBA00022692"/>
    </source>
</evidence>
<comment type="similarity">
    <text evidence="2">Belongs to the FtsK/SpoIIIE/SftA family.</text>
</comment>
<dbReference type="Pfam" id="PF13491">
    <property type="entry name" value="FtsK_4TM"/>
    <property type="match status" value="1"/>
</dbReference>
<evidence type="ECO:0000256" key="2">
    <source>
        <dbReference type="ARBA" id="ARBA00006474"/>
    </source>
</evidence>
<feature type="transmembrane region" description="Helical" evidence="16">
    <location>
        <begin position="21"/>
        <end position="40"/>
    </location>
</feature>
<dbReference type="GO" id="GO:0051301">
    <property type="term" value="P:cell division"/>
    <property type="evidence" value="ECO:0007669"/>
    <property type="project" value="UniProtKB-KW"/>
</dbReference>
<dbReference type="GO" id="GO:0007059">
    <property type="term" value="P:chromosome segregation"/>
    <property type="evidence" value="ECO:0007669"/>
    <property type="project" value="UniProtKB-KW"/>
</dbReference>
<proteinExistence type="inferred from homology"/>
<comment type="subcellular location">
    <subcellularLocation>
        <location evidence="1">Cell membrane</location>
        <topology evidence="1">Multi-pass membrane protein</topology>
    </subcellularLocation>
</comment>
<dbReference type="InterPro" id="IPR027417">
    <property type="entry name" value="P-loop_NTPase"/>
</dbReference>
<dbReference type="Pfam" id="PF09397">
    <property type="entry name" value="FtsK_gamma"/>
    <property type="match status" value="1"/>
</dbReference>
<dbReference type="SMART" id="SM00382">
    <property type="entry name" value="AAA"/>
    <property type="match status" value="1"/>
</dbReference>
<dbReference type="Gene3D" id="3.40.50.300">
    <property type="entry name" value="P-loop containing nucleotide triphosphate hydrolases"/>
    <property type="match status" value="1"/>
</dbReference>
<evidence type="ECO:0000256" key="6">
    <source>
        <dbReference type="ARBA" id="ARBA00022741"/>
    </source>
</evidence>
<reference evidence="18 19" key="2">
    <citation type="submission" date="2015-01" db="EMBL/GenBank/DDBJ databases">
        <title>Complete genome sequence of Pyrinomonas methylaliphatogenes type strain K22T.</title>
        <authorList>
            <person name="Lee K.C.Y."/>
            <person name="Power J.F."/>
            <person name="Dunfield P.F."/>
            <person name="Morgan X.C."/>
            <person name="Huttenhower C."/>
            <person name="Stott M.B."/>
        </authorList>
    </citation>
    <scope>NUCLEOTIDE SEQUENCE [LARGE SCALE GENOMIC DNA]</scope>
    <source>
        <strain evidence="18 19">K22</strain>
    </source>
</reference>